<name>A0A1G7PY69_9RHOB</name>
<evidence type="ECO:0000256" key="2">
    <source>
        <dbReference type="SAM" id="Phobius"/>
    </source>
</evidence>
<proteinExistence type="predicted"/>
<dbReference type="Proteomes" id="UP000182284">
    <property type="component" value="Unassembled WGS sequence"/>
</dbReference>
<reference evidence="3 4" key="1">
    <citation type="submission" date="2016-10" db="EMBL/GenBank/DDBJ databases">
        <authorList>
            <person name="de Groot N.N."/>
        </authorList>
    </citation>
    <scope>NUCLEOTIDE SEQUENCE [LARGE SCALE GENOMIC DNA]</scope>
    <source>
        <strain evidence="3 4">DSM 27375</strain>
    </source>
</reference>
<protein>
    <submittedName>
        <fullName evidence="3">Uncharacterized protein</fullName>
    </submittedName>
</protein>
<organism evidence="3 4">
    <name type="scientific">Celeribacter baekdonensis</name>
    <dbReference type="NCBI Taxonomy" id="875171"/>
    <lineage>
        <taxon>Bacteria</taxon>
        <taxon>Pseudomonadati</taxon>
        <taxon>Pseudomonadota</taxon>
        <taxon>Alphaproteobacteria</taxon>
        <taxon>Rhodobacterales</taxon>
        <taxon>Roseobacteraceae</taxon>
        <taxon>Celeribacter</taxon>
    </lineage>
</organism>
<keyword evidence="2" id="KW-0812">Transmembrane</keyword>
<evidence type="ECO:0000313" key="3">
    <source>
        <dbReference type="EMBL" id="SDF91205.1"/>
    </source>
</evidence>
<feature type="compositionally biased region" description="Basic and acidic residues" evidence="1">
    <location>
        <begin position="109"/>
        <end position="134"/>
    </location>
</feature>
<feature type="transmembrane region" description="Helical" evidence="2">
    <location>
        <begin position="58"/>
        <end position="79"/>
    </location>
</feature>
<dbReference type="AlphaFoldDB" id="A0A1G7PY69"/>
<keyword evidence="2" id="KW-1133">Transmembrane helix</keyword>
<keyword evidence="2" id="KW-0472">Membrane</keyword>
<accession>A0A1G7PY69</accession>
<dbReference type="EMBL" id="FNBL01000008">
    <property type="protein sequence ID" value="SDF91205.1"/>
    <property type="molecule type" value="Genomic_DNA"/>
</dbReference>
<dbReference type="RefSeq" id="WP_074646025.1">
    <property type="nucleotide sequence ID" value="NZ_FNBL01000008.1"/>
</dbReference>
<evidence type="ECO:0000313" key="4">
    <source>
        <dbReference type="Proteomes" id="UP000182284"/>
    </source>
</evidence>
<evidence type="ECO:0000256" key="1">
    <source>
        <dbReference type="SAM" id="MobiDB-lite"/>
    </source>
</evidence>
<feature type="region of interest" description="Disordered" evidence="1">
    <location>
        <begin position="90"/>
        <end position="134"/>
    </location>
</feature>
<gene>
    <name evidence="3" type="ORF">SAMN04488117_108204</name>
</gene>
<sequence>MAEGRAPVYLARASYRRRRLIDAQRLLPFLLLCLWLLPLLWGGEGTDQPLGAGSRSFVHVFVVWALGILAAGWLAFLLAHGAARTEELLTSQSRSEGALGDLPTSEGWGEDHTAKDRAENQTENQTEDRAGDRR</sequence>